<dbReference type="Proteomes" id="UP000838672">
    <property type="component" value="Unassembled WGS sequence"/>
</dbReference>
<sequence length="175" mass="19829">MAAKIALGSYNDEDFDQYGLLKPSHWLWLVVLLLMRGWLIFVMAGVSREHGSPILSQFYPQHGQLAVALLLGLPALVLAWTASLKQYRHTFSARYWRYGQPILLLSLLIDGLNQLVTIHHLWSQGEVVATWQPILLLTTVWAFIFMLKSQRSREAFAAHSAVDKASSKEKSESKP</sequence>
<evidence type="ECO:0000256" key="1">
    <source>
        <dbReference type="SAM" id="Phobius"/>
    </source>
</evidence>
<organism evidence="2 3">
    <name type="scientific">Vibrio stylophorae</name>
    <dbReference type="NCBI Taxonomy" id="659351"/>
    <lineage>
        <taxon>Bacteria</taxon>
        <taxon>Pseudomonadati</taxon>
        <taxon>Pseudomonadota</taxon>
        <taxon>Gammaproteobacteria</taxon>
        <taxon>Vibrionales</taxon>
        <taxon>Vibrionaceae</taxon>
        <taxon>Vibrio</taxon>
    </lineage>
</organism>
<feature type="transmembrane region" description="Helical" evidence="1">
    <location>
        <begin position="65"/>
        <end position="82"/>
    </location>
</feature>
<keyword evidence="1" id="KW-0812">Transmembrane</keyword>
<dbReference type="InterPro" id="IPR021318">
    <property type="entry name" value="DUF2919"/>
</dbReference>
<accession>A0ABM8ZV13</accession>
<dbReference type="RefSeq" id="WP_237466563.1">
    <property type="nucleotide sequence ID" value="NZ_CAKLDI010000001.1"/>
</dbReference>
<comment type="caution">
    <text evidence="2">The sequence shown here is derived from an EMBL/GenBank/DDBJ whole genome shotgun (WGS) entry which is preliminary data.</text>
</comment>
<evidence type="ECO:0000313" key="3">
    <source>
        <dbReference type="Proteomes" id="UP000838672"/>
    </source>
</evidence>
<gene>
    <name evidence="2" type="primary">yfeZ</name>
    <name evidence="2" type="ORF">VST7929_02073</name>
</gene>
<keyword evidence="1" id="KW-1133">Transmembrane helix</keyword>
<feature type="transmembrane region" description="Helical" evidence="1">
    <location>
        <begin position="26"/>
        <end position="45"/>
    </location>
</feature>
<keyword evidence="3" id="KW-1185">Reference proteome</keyword>
<evidence type="ECO:0000313" key="2">
    <source>
        <dbReference type="EMBL" id="CAH0534165.1"/>
    </source>
</evidence>
<dbReference type="EMBL" id="CAKLDI010000001">
    <property type="protein sequence ID" value="CAH0534165.1"/>
    <property type="molecule type" value="Genomic_DNA"/>
</dbReference>
<protein>
    <submittedName>
        <fullName evidence="2">Inner membrane protein YfeZ</fullName>
    </submittedName>
</protein>
<feature type="transmembrane region" description="Helical" evidence="1">
    <location>
        <begin position="128"/>
        <end position="147"/>
    </location>
</feature>
<dbReference type="Pfam" id="PF11143">
    <property type="entry name" value="DUF2919"/>
    <property type="match status" value="1"/>
</dbReference>
<name>A0ABM8ZV13_9VIBR</name>
<proteinExistence type="predicted"/>
<feature type="transmembrane region" description="Helical" evidence="1">
    <location>
        <begin position="102"/>
        <end position="122"/>
    </location>
</feature>
<reference evidence="2" key="1">
    <citation type="submission" date="2021-11" db="EMBL/GenBank/DDBJ databases">
        <authorList>
            <person name="Rodrigo-Torres L."/>
            <person name="Arahal R. D."/>
            <person name="Lucena T."/>
        </authorList>
    </citation>
    <scope>NUCLEOTIDE SEQUENCE</scope>
    <source>
        <strain evidence="2">CECT 7929</strain>
    </source>
</reference>
<keyword evidence="1" id="KW-0472">Membrane</keyword>